<dbReference type="EMBL" id="LR586016">
    <property type="protein sequence ID" value="VIP03581.1"/>
    <property type="molecule type" value="Genomic_DNA"/>
</dbReference>
<reference evidence="2" key="1">
    <citation type="submission" date="2019-04" db="EMBL/GenBank/DDBJ databases">
        <authorList>
            <consortium name="Science for Life Laboratories"/>
        </authorList>
    </citation>
    <scope>NUCLEOTIDE SEQUENCE</scope>
    <source>
        <strain evidence="2">MBLW1</strain>
    </source>
</reference>
<dbReference type="PANTHER" id="PTHR33387:SF3">
    <property type="entry name" value="DUF985 DOMAIN-CONTAINING PROTEIN"/>
    <property type="match status" value="1"/>
</dbReference>
<gene>
    <name evidence="2" type="ORF">GMBLW1_03790</name>
</gene>
<dbReference type="InParanoid" id="A0A6C2YQH5"/>
<dbReference type="InterPro" id="IPR009327">
    <property type="entry name" value="Cupin_DUF985"/>
</dbReference>
<feature type="domain" description="DUF985" evidence="1">
    <location>
        <begin position="8"/>
        <end position="145"/>
    </location>
</feature>
<accession>A0A6C2YQH5</accession>
<evidence type="ECO:0000313" key="3">
    <source>
        <dbReference type="Proteomes" id="UP000464378"/>
    </source>
</evidence>
<sequence>MGAPESAEQIIQILGLQQHPMEGGYFVETYRSRESIAGGIYAAHTGPRSVGTAIYYLLTPTSVSVMHQLPTDEIFHFYLGDPIEMLQLFPDGSSCLLEIGTDLAQGQRPQVVVPGGVWQGSILKPGGRFALIGATMAPGFDYSDYVHGQRADLVARYPSVADAIHRRLLEP</sequence>
<dbReference type="InterPro" id="IPR039935">
    <property type="entry name" value="YML079W-like"/>
</dbReference>
<dbReference type="CDD" id="cd06121">
    <property type="entry name" value="cupin_YML079wp"/>
    <property type="match status" value="1"/>
</dbReference>
<dbReference type="PANTHER" id="PTHR33387">
    <property type="entry name" value="RMLC-LIKE JELLY ROLL FOLD PROTEIN"/>
    <property type="match status" value="1"/>
</dbReference>
<dbReference type="SUPFAM" id="SSF51182">
    <property type="entry name" value="RmlC-like cupins"/>
    <property type="match status" value="1"/>
</dbReference>
<dbReference type="RefSeq" id="WP_162658737.1">
    <property type="nucleotide sequence ID" value="NZ_LR593887.1"/>
</dbReference>
<dbReference type="Gene3D" id="2.60.120.10">
    <property type="entry name" value="Jelly Rolls"/>
    <property type="match status" value="1"/>
</dbReference>
<evidence type="ECO:0000313" key="2">
    <source>
        <dbReference type="EMBL" id="VIP03581.1"/>
    </source>
</evidence>
<name>A0A6C2YQH5_9BACT</name>
<evidence type="ECO:0000259" key="1">
    <source>
        <dbReference type="Pfam" id="PF06172"/>
    </source>
</evidence>
<dbReference type="EMBL" id="LR593887">
    <property type="protein sequence ID" value="VTS04530.1"/>
    <property type="molecule type" value="Genomic_DNA"/>
</dbReference>
<protein>
    <recommendedName>
        <fullName evidence="1">DUF985 domain-containing protein</fullName>
    </recommendedName>
</protein>
<keyword evidence="3" id="KW-1185">Reference proteome</keyword>
<dbReference type="InterPro" id="IPR014710">
    <property type="entry name" value="RmlC-like_jellyroll"/>
</dbReference>
<dbReference type="AlphaFoldDB" id="A0A6C2YQH5"/>
<dbReference type="InterPro" id="IPR011051">
    <property type="entry name" value="RmlC_Cupin_sf"/>
</dbReference>
<organism evidence="2">
    <name type="scientific">Tuwongella immobilis</name>
    <dbReference type="NCBI Taxonomy" id="692036"/>
    <lineage>
        <taxon>Bacteria</taxon>
        <taxon>Pseudomonadati</taxon>
        <taxon>Planctomycetota</taxon>
        <taxon>Planctomycetia</taxon>
        <taxon>Gemmatales</taxon>
        <taxon>Gemmataceae</taxon>
        <taxon>Tuwongella</taxon>
    </lineage>
</organism>
<proteinExistence type="predicted"/>
<dbReference type="Pfam" id="PF06172">
    <property type="entry name" value="Cupin_5"/>
    <property type="match status" value="1"/>
</dbReference>
<dbReference type="KEGG" id="tim:GMBLW1_03790"/>
<dbReference type="Proteomes" id="UP000464378">
    <property type="component" value="Chromosome"/>
</dbReference>